<gene>
    <name evidence="1" type="ORF">PHLGIDRAFT_19742</name>
</gene>
<dbReference type="AlphaFoldDB" id="A0A0C3PHI2"/>
<dbReference type="Proteomes" id="UP000053257">
    <property type="component" value="Unassembled WGS sequence"/>
</dbReference>
<dbReference type="HOGENOM" id="CLU_1835861_0_0_1"/>
<accession>A0A0C3PHI2</accession>
<sequence>MQKSHVGFCLHPSVSESTILFAGVPSGPCIPGNAIPGHHTIQKHIFAPPIIGAPVRKTSTVGQILALLRSPAVASLNSAGQRICRQCRHSACYKDGKRVENGGDGAQRTAASARVRLESMLPRPLMGVVCAMKEADVAGF</sequence>
<keyword evidence="2" id="KW-1185">Reference proteome</keyword>
<proteinExistence type="predicted"/>
<name>A0A0C3PHI2_PHLG1</name>
<reference evidence="1 2" key="1">
    <citation type="journal article" date="2014" name="PLoS Genet.">
        <title>Analysis of the Phlebiopsis gigantea genome, transcriptome and secretome provides insight into its pioneer colonization strategies of wood.</title>
        <authorList>
            <person name="Hori C."/>
            <person name="Ishida T."/>
            <person name="Igarashi K."/>
            <person name="Samejima M."/>
            <person name="Suzuki H."/>
            <person name="Master E."/>
            <person name="Ferreira P."/>
            <person name="Ruiz-Duenas F.J."/>
            <person name="Held B."/>
            <person name="Canessa P."/>
            <person name="Larrondo L.F."/>
            <person name="Schmoll M."/>
            <person name="Druzhinina I.S."/>
            <person name="Kubicek C.P."/>
            <person name="Gaskell J.A."/>
            <person name="Kersten P."/>
            <person name="St John F."/>
            <person name="Glasner J."/>
            <person name="Sabat G."/>
            <person name="Splinter BonDurant S."/>
            <person name="Syed K."/>
            <person name="Yadav J."/>
            <person name="Mgbeahuruike A.C."/>
            <person name="Kovalchuk A."/>
            <person name="Asiegbu F.O."/>
            <person name="Lackner G."/>
            <person name="Hoffmeister D."/>
            <person name="Rencoret J."/>
            <person name="Gutierrez A."/>
            <person name="Sun H."/>
            <person name="Lindquist E."/>
            <person name="Barry K."/>
            <person name="Riley R."/>
            <person name="Grigoriev I.V."/>
            <person name="Henrissat B."/>
            <person name="Kues U."/>
            <person name="Berka R.M."/>
            <person name="Martinez A.T."/>
            <person name="Covert S.F."/>
            <person name="Blanchette R.A."/>
            <person name="Cullen D."/>
        </authorList>
    </citation>
    <scope>NUCLEOTIDE SEQUENCE [LARGE SCALE GENOMIC DNA]</scope>
    <source>
        <strain evidence="1 2">11061_1 CR5-6</strain>
    </source>
</reference>
<protein>
    <submittedName>
        <fullName evidence="1">Uncharacterized protein</fullName>
    </submittedName>
</protein>
<dbReference type="OrthoDB" id="2162994at2759"/>
<dbReference type="STRING" id="745531.A0A0C3PHI2"/>
<evidence type="ECO:0000313" key="2">
    <source>
        <dbReference type="Proteomes" id="UP000053257"/>
    </source>
</evidence>
<organism evidence="1 2">
    <name type="scientific">Phlebiopsis gigantea (strain 11061_1 CR5-6)</name>
    <name type="common">White-rot fungus</name>
    <name type="synonym">Peniophora gigantea</name>
    <dbReference type="NCBI Taxonomy" id="745531"/>
    <lineage>
        <taxon>Eukaryota</taxon>
        <taxon>Fungi</taxon>
        <taxon>Dikarya</taxon>
        <taxon>Basidiomycota</taxon>
        <taxon>Agaricomycotina</taxon>
        <taxon>Agaricomycetes</taxon>
        <taxon>Polyporales</taxon>
        <taxon>Phanerochaetaceae</taxon>
        <taxon>Phlebiopsis</taxon>
    </lineage>
</organism>
<evidence type="ECO:0000313" key="1">
    <source>
        <dbReference type="EMBL" id="KIP05333.1"/>
    </source>
</evidence>
<dbReference type="EMBL" id="KN840546">
    <property type="protein sequence ID" value="KIP05333.1"/>
    <property type="molecule type" value="Genomic_DNA"/>
</dbReference>